<organism evidence="1 2">
    <name type="scientific">Haliangium ochraceum (strain DSM 14365 / JCM 11303 / SMP-2)</name>
    <dbReference type="NCBI Taxonomy" id="502025"/>
    <lineage>
        <taxon>Bacteria</taxon>
        <taxon>Pseudomonadati</taxon>
        <taxon>Myxococcota</taxon>
        <taxon>Polyangia</taxon>
        <taxon>Haliangiales</taxon>
        <taxon>Kofleriaceae</taxon>
        <taxon>Haliangium</taxon>
    </lineage>
</organism>
<keyword evidence="2" id="KW-1185">Reference proteome</keyword>
<sequence>MPSSWASVQCVRLDGPRATDETLRRLAEQGARDQVTRLELASSAFSAQALQVALALPALESLRCESLTASDCVDTQTASLRRLEFRDCAGATCRALFRAAPNAKVVEIALLEPKRNAAAVHDELGNLSLRSLHLRHQSRTRRHLEAALRSSHETLKALTLDSVSGLESDQFLASVDWSALATLSSLAVALRSVADTLLQLALEGFRADGDEAYAREWSSALGATRLPALSELVVNDVSMNAEALTKLLNDCAPRLQRLAFDLKAMGQVAWVTLTEHAPADLHWIAVSDSGTHEELAWLLDDPESRISAACVSLS</sequence>
<dbReference type="EMBL" id="CP001804">
    <property type="protein sequence ID" value="ACY13603.1"/>
    <property type="molecule type" value="Genomic_DNA"/>
</dbReference>
<proteinExistence type="predicted"/>
<dbReference type="Proteomes" id="UP000001880">
    <property type="component" value="Chromosome"/>
</dbReference>
<dbReference type="KEGG" id="hoh:Hoch_1003"/>
<dbReference type="AlphaFoldDB" id="D0LQP3"/>
<dbReference type="HOGENOM" id="CLU_885005_0_0_7"/>
<protein>
    <submittedName>
        <fullName evidence="1">Uncharacterized protein</fullName>
    </submittedName>
</protein>
<evidence type="ECO:0000313" key="1">
    <source>
        <dbReference type="EMBL" id="ACY13603.1"/>
    </source>
</evidence>
<reference evidence="1 2" key="1">
    <citation type="journal article" date="2010" name="Stand. Genomic Sci.">
        <title>Complete genome sequence of Haliangium ochraceum type strain (SMP-2).</title>
        <authorList>
            <consortium name="US DOE Joint Genome Institute (JGI-PGF)"/>
            <person name="Ivanova N."/>
            <person name="Daum C."/>
            <person name="Lang E."/>
            <person name="Abt B."/>
            <person name="Kopitz M."/>
            <person name="Saunders E."/>
            <person name="Lapidus A."/>
            <person name="Lucas S."/>
            <person name="Glavina Del Rio T."/>
            <person name="Nolan M."/>
            <person name="Tice H."/>
            <person name="Copeland A."/>
            <person name="Cheng J.F."/>
            <person name="Chen F."/>
            <person name="Bruce D."/>
            <person name="Goodwin L."/>
            <person name="Pitluck S."/>
            <person name="Mavromatis K."/>
            <person name="Pati A."/>
            <person name="Mikhailova N."/>
            <person name="Chen A."/>
            <person name="Palaniappan K."/>
            <person name="Land M."/>
            <person name="Hauser L."/>
            <person name="Chang Y.J."/>
            <person name="Jeffries C.D."/>
            <person name="Detter J.C."/>
            <person name="Brettin T."/>
            <person name="Rohde M."/>
            <person name="Goker M."/>
            <person name="Bristow J."/>
            <person name="Markowitz V."/>
            <person name="Eisen J.A."/>
            <person name="Hugenholtz P."/>
            <person name="Kyrpides N.C."/>
            <person name="Klenk H.P."/>
        </authorList>
    </citation>
    <scope>NUCLEOTIDE SEQUENCE [LARGE SCALE GENOMIC DNA]</scope>
    <source>
        <strain evidence="2">DSM 14365 / CIP 107738 / JCM 11303 / AJ 13395 / SMP-2</strain>
    </source>
</reference>
<gene>
    <name evidence="1" type="ordered locus">Hoch_1003</name>
</gene>
<name>D0LQP3_HALO1</name>
<accession>D0LQP3</accession>
<evidence type="ECO:0000313" key="2">
    <source>
        <dbReference type="Proteomes" id="UP000001880"/>
    </source>
</evidence>